<dbReference type="OrthoDB" id="3238622at2759"/>
<dbReference type="Proteomes" id="UP000559256">
    <property type="component" value="Unassembled WGS sequence"/>
</dbReference>
<evidence type="ECO:0000313" key="2">
    <source>
        <dbReference type="EMBL" id="KAF5345309.1"/>
    </source>
</evidence>
<accession>A0A8H5CQ38</accession>
<protein>
    <recommendedName>
        <fullName evidence="1">BTB domain-containing protein</fullName>
    </recommendedName>
</protein>
<name>A0A8H5CQ38_9AGAR</name>
<evidence type="ECO:0000313" key="3">
    <source>
        <dbReference type="Proteomes" id="UP000559256"/>
    </source>
</evidence>
<reference evidence="2 3" key="1">
    <citation type="journal article" date="2020" name="ISME J.">
        <title>Uncovering the hidden diversity of litter-decomposition mechanisms in mushroom-forming fungi.</title>
        <authorList>
            <person name="Floudas D."/>
            <person name="Bentzer J."/>
            <person name="Ahren D."/>
            <person name="Johansson T."/>
            <person name="Persson P."/>
            <person name="Tunlid A."/>
        </authorList>
    </citation>
    <scope>NUCLEOTIDE SEQUENCE [LARGE SCALE GENOMIC DNA]</scope>
    <source>
        <strain evidence="2 3">CBS 291.85</strain>
    </source>
</reference>
<organism evidence="2 3">
    <name type="scientific">Tetrapyrgos nigripes</name>
    <dbReference type="NCBI Taxonomy" id="182062"/>
    <lineage>
        <taxon>Eukaryota</taxon>
        <taxon>Fungi</taxon>
        <taxon>Dikarya</taxon>
        <taxon>Basidiomycota</taxon>
        <taxon>Agaricomycotina</taxon>
        <taxon>Agaricomycetes</taxon>
        <taxon>Agaricomycetidae</taxon>
        <taxon>Agaricales</taxon>
        <taxon>Marasmiineae</taxon>
        <taxon>Marasmiaceae</taxon>
        <taxon>Tetrapyrgos</taxon>
    </lineage>
</organism>
<dbReference type="PROSITE" id="PS50097">
    <property type="entry name" value="BTB"/>
    <property type="match status" value="1"/>
</dbReference>
<gene>
    <name evidence="2" type="ORF">D9758_008510</name>
</gene>
<evidence type="ECO:0000259" key="1">
    <source>
        <dbReference type="PROSITE" id="PS50097"/>
    </source>
</evidence>
<sequence length="298" mass="34036">MQLDSVMTELAVATIETRNFHPLFSSPDSDADIVLACKSATVYYRIHSYTLKTASGFFRTMFSLPQKNYDTLSNEVIYLEEDEATLDAVFRMISGLPLPPIDSYDQVDLMLDAIEKYDMPGPLSIIRIMVMTPSLLNQPFRLYPIATRFGWDAEAKYASSQTLSYNLYDPEHRPGLAKLSTDALLRLFELHHARREGIRQRLNDPPFVVSSGTNATCSACHRPIDHHTWRELKYKIILEMDVRPLGDTVLEPGLSSWPEAQACWQAKCPEFSCSRFLYDKNETVRVIRDCVEQLPKTI</sequence>
<proteinExistence type="predicted"/>
<dbReference type="EMBL" id="JAACJM010000113">
    <property type="protein sequence ID" value="KAF5345309.1"/>
    <property type="molecule type" value="Genomic_DNA"/>
</dbReference>
<feature type="domain" description="BTB" evidence="1">
    <location>
        <begin position="31"/>
        <end position="93"/>
    </location>
</feature>
<dbReference type="AlphaFoldDB" id="A0A8H5CQ38"/>
<dbReference type="InterPro" id="IPR000210">
    <property type="entry name" value="BTB/POZ_dom"/>
</dbReference>
<keyword evidence="3" id="KW-1185">Reference proteome</keyword>
<dbReference type="Gene3D" id="3.30.710.10">
    <property type="entry name" value="Potassium Channel Kv1.1, Chain A"/>
    <property type="match status" value="1"/>
</dbReference>
<comment type="caution">
    <text evidence="2">The sequence shown here is derived from an EMBL/GenBank/DDBJ whole genome shotgun (WGS) entry which is preliminary data.</text>
</comment>
<dbReference type="InterPro" id="IPR011333">
    <property type="entry name" value="SKP1/BTB/POZ_sf"/>
</dbReference>